<dbReference type="GO" id="GO:0046872">
    <property type="term" value="F:metal ion binding"/>
    <property type="evidence" value="ECO:0007669"/>
    <property type="project" value="UniProtKB-KW"/>
</dbReference>
<dbReference type="GeneID" id="8770093"/>
<protein>
    <submittedName>
        <fullName evidence="6">Pyruvate formate-lyase-activating enzyme PflA1</fullName>
        <ecNumber evidence="6">1.97.1.4</ecNumber>
    </submittedName>
</protein>
<dbReference type="GO" id="GO:0051536">
    <property type="term" value="F:iron-sulfur cluster binding"/>
    <property type="evidence" value="ECO:0007669"/>
    <property type="project" value="UniProtKB-KW"/>
</dbReference>
<dbReference type="InterPro" id="IPR058240">
    <property type="entry name" value="rSAM_sf"/>
</dbReference>
<dbReference type="GO" id="GO:0043365">
    <property type="term" value="F:[formate-C-acetyltransferase]-activating enzyme activity"/>
    <property type="evidence" value="ECO:0007669"/>
    <property type="project" value="UniProtKB-EC"/>
</dbReference>
<dbReference type="HOGENOM" id="CLU_078147_2_1_2"/>
<evidence type="ECO:0000313" key="7">
    <source>
        <dbReference type="Proteomes" id="UP000008680"/>
    </source>
</evidence>
<evidence type="ECO:0000313" key="6">
    <source>
        <dbReference type="EMBL" id="ADC46304.1"/>
    </source>
</evidence>
<gene>
    <name evidence="6" type="primary">pflA1</name>
    <name evidence="6" type="ordered locus">mru_0453</name>
</gene>
<organism evidence="6 7">
    <name type="scientific">Methanobrevibacter ruminantium (strain ATCC 35063 / DSM 1093 / JCM 13430 / OCM 146 / M1)</name>
    <name type="common">Methanobacterium ruminantium</name>
    <dbReference type="NCBI Taxonomy" id="634498"/>
    <lineage>
        <taxon>Archaea</taxon>
        <taxon>Methanobacteriati</taxon>
        <taxon>Methanobacteriota</taxon>
        <taxon>Methanomada group</taxon>
        <taxon>Methanobacteria</taxon>
        <taxon>Methanobacteriales</taxon>
        <taxon>Methanobacteriaceae</taxon>
        <taxon>Methanobrevibacter</taxon>
    </lineage>
</organism>
<dbReference type="GO" id="GO:0016829">
    <property type="term" value="F:lyase activity"/>
    <property type="evidence" value="ECO:0007669"/>
    <property type="project" value="UniProtKB-KW"/>
</dbReference>
<evidence type="ECO:0000256" key="3">
    <source>
        <dbReference type="ARBA" id="ARBA00023004"/>
    </source>
</evidence>
<dbReference type="RefSeq" id="WP_012955255.1">
    <property type="nucleotide sequence ID" value="NC_013790.1"/>
</dbReference>
<dbReference type="Proteomes" id="UP000008680">
    <property type="component" value="Chromosome"/>
</dbReference>
<accession>D3E0Q8</accession>
<dbReference type="Pfam" id="PF04055">
    <property type="entry name" value="Radical_SAM"/>
    <property type="match status" value="1"/>
</dbReference>
<dbReference type="STRING" id="634498.mru_0453"/>
<name>D3E0Q8_METRM</name>
<dbReference type="InterPro" id="IPR012840">
    <property type="entry name" value="NrdG2"/>
</dbReference>
<keyword evidence="4" id="KW-0411">Iron-sulfur</keyword>
<dbReference type="CDD" id="cd01335">
    <property type="entry name" value="Radical_SAM"/>
    <property type="match status" value="1"/>
</dbReference>
<dbReference type="OrthoDB" id="371936at2157"/>
<keyword evidence="6" id="KW-0670">Pyruvate</keyword>
<dbReference type="InterPro" id="IPR050377">
    <property type="entry name" value="Radical_SAM_PqqE_MftC-like"/>
</dbReference>
<dbReference type="EC" id="1.97.1.4" evidence="6"/>
<keyword evidence="7" id="KW-1185">Reference proteome</keyword>
<dbReference type="SFLD" id="SFLDS00029">
    <property type="entry name" value="Radical_SAM"/>
    <property type="match status" value="1"/>
</dbReference>
<reference evidence="6 7" key="1">
    <citation type="journal article" date="2010" name="PLoS ONE">
        <title>The genome sequence of the rumen methanogen Methanobrevibacter ruminantium reveals new possibilities for controlling ruminant methane emissions.</title>
        <authorList>
            <person name="Leahy S.C."/>
            <person name="Kelly W.J."/>
            <person name="Altermann E."/>
            <person name="Ronimus R.S."/>
            <person name="Yeoman C.J."/>
            <person name="Pacheco D.M."/>
            <person name="Li D."/>
            <person name="Kong Z."/>
            <person name="McTavish S."/>
            <person name="Sang C."/>
            <person name="Lambie S.C."/>
            <person name="Janssen P.H."/>
            <person name="Dey D."/>
            <person name="Attwood G.T."/>
        </authorList>
    </citation>
    <scope>NUCLEOTIDE SEQUENCE [LARGE SCALE GENOMIC DNA]</scope>
    <source>
        <strain evidence="7">ATCC 35063 / DSM 1093 / JCM 13430 / OCM 146 / M1</strain>
    </source>
</reference>
<dbReference type="NCBIfam" id="TIGR02495">
    <property type="entry name" value="NrdG2"/>
    <property type="match status" value="1"/>
</dbReference>
<evidence type="ECO:0000259" key="5">
    <source>
        <dbReference type="PROSITE" id="PS51918"/>
    </source>
</evidence>
<dbReference type="SFLD" id="SFLDG01094">
    <property type="entry name" value="Uncharacterised_Radical_SAM_Su"/>
    <property type="match status" value="1"/>
</dbReference>
<sequence length="240" mass="27308">MEYGATITSSIEYPKKMSFVIFLAKCPLSCPYCSNSELLYGGEEISLEEIIEKIDDSAFLSDAVVVSGGEPLVQLEDTIEILKYTRKIGLNTKLDTSGVYPNRLRKVLDLGLVDYLAMDVKAPFNKYKEVIHSDIGDKVKESLDIANEYDDVFLECRTTYCPALLEEEDLFKIVDEVECDLYTIQQFRNRCTLDESLDGAEEPNPHNMREIAQKIKELHPNQDINIKTAEFGQQKIELEN</sequence>
<evidence type="ECO:0000256" key="2">
    <source>
        <dbReference type="ARBA" id="ARBA00022723"/>
    </source>
</evidence>
<evidence type="ECO:0000256" key="1">
    <source>
        <dbReference type="ARBA" id="ARBA00022691"/>
    </source>
</evidence>
<keyword evidence="1" id="KW-0949">S-adenosyl-L-methionine</keyword>
<dbReference type="KEGG" id="mru:mru_0453"/>
<evidence type="ECO:0000256" key="4">
    <source>
        <dbReference type="ARBA" id="ARBA00023014"/>
    </source>
</evidence>
<dbReference type="PANTHER" id="PTHR11228:SF27">
    <property type="entry name" value="GLYCYL-RADICAL ENZYME ACTIVATING ENZYME MJ1227-RELATED"/>
    <property type="match status" value="1"/>
</dbReference>
<proteinExistence type="predicted"/>
<dbReference type="PANTHER" id="PTHR11228">
    <property type="entry name" value="RADICAL SAM DOMAIN PROTEIN"/>
    <property type="match status" value="1"/>
</dbReference>
<dbReference type="AlphaFoldDB" id="D3E0Q8"/>
<dbReference type="Gene3D" id="3.20.20.70">
    <property type="entry name" value="Aldolase class I"/>
    <property type="match status" value="1"/>
</dbReference>
<dbReference type="SUPFAM" id="SSF102114">
    <property type="entry name" value="Radical SAM enzymes"/>
    <property type="match status" value="1"/>
</dbReference>
<dbReference type="eggNOG" id="arCOG00952">
    <property type="taxonomic scope" value="Archaea"/>
</dbReference>
<keyword evidence="2" id="KW-0479">Metal-binding</keyword>
<dbReference type="InterPro" id="IPR007197">
    <property type="entry name" value="rSAM"/>
</dbReference>
<dbReference type="EMBL" id="CP001719">
    <property type="protein sequence ID" value="ADC46304.1"/>
    <property type="molecule type" value="Genomic_DNA"/>
</dbReference>
<dbReference type="PROSITE" id="PS51918">
    <property type="entry name" value="RADICAL_SAM"/>
    <property type="match status" value="1"/>
</dbReference>
<keyword evidence="6" id="KW-0560">Oxidoreductase</keyword>
<feature type="domain" description="Radical SAM core" evidence="5">
    <location>
        <begin position="12"/>
        <end position="221"/>
    </location>
</feature>
<dbReference type="PATRIC" id="fig|634498.28.peg.455"/>
<keyword evidence="3" id="KW-0408">Iron</keyword>
<dbReference type="InterPro" id="IPR013785">
    <property type="entry name" value="Aldolase_TIM"/>
</dbReference>